<sequence length="61" mass="6651">MAKIAAIAAPTGEWVFKSVLRKRASVTAIPVFNTRAPKAKAIPPAYLSNLSIPNYYNENSM</sequence>
<evidence type="ECO:0000313" key="1">
    <source>
        <dbReference type="EMBL" id="UZP76653.1"/>
    </source>
</evidence>
<organism evidence="1">
    <name type="scientific">Paenibacillus polymyxa</name>
    <name type="common">Bacillus polymyxa</name>
    <dbReference type="NCBI Taxonomy" id="1406"/>
    <lineage>
        <taxon>Bacteria</taxon>
        <taxon>Bacillati</taxon>
        <taxon>Bacillota</taxon>
        <taxon>Bacilli</taxon>
        <taxon>Bacillales</taxon>
        <taxon>Paenibacillaceae</taxon>
        <taxon>Paenibacillus</taxon>
    </lineage>
</organism>
<dbReference type="AlphaFoldDB" id="A0AAE9PVX6"/>
<accession>A0AAE9PVX6</accession>
<name>A0AAE9PVX6_PAEPO</name>
<proteinExistence type="predicted"/>
<gene>
    <name evidence="1" type="ORF">MF626_06040</name>
</gene>
<reference evidence="1" key="1">
    <citation type="submission" date="2022-11" db="EMBL/GenBank/DDBJ databases">
        <authorList>
            <person name="Vasilchenko N.G."/>
            <person name="Prazdnova E.V."/>
            <person name="Gorovtsov A.V."/>
            <person name="Chistyakov V.A."/>
            <person name="Pak M.L."/>
        </authorList>
    </citation>
    <scope>NUCLEOTIDE SEQUENCE</scope>
    <source>
        <strain evidence="1">R 4.5</strain>
    </source>
</reference>
<protein>
    <submittedName>
        <fullName evidence="1">Uncharacterized protein</fullName>
    </submittedName>
</protein>
<dbReference type="EMBL" id="CP097770">
    <property type="protein sequence ID" value="UZP76653.1"/>
    <property type="molecule type" value="Genomic_DNA"/>
</dbReference>